<organism evidence="2 3">
    <name type="scientific">Aminicella lysinilytica</name>
    <dbReference type="NCBI Taxonomy" id="433323"/>
    <lineage>
        <taxon>Bacteria</taxon>
        <taxon>Bacillati</taxon>
        <taxon>Bacillota</taxon>
        <taxon>Clostridia</taxon>
        <taxon>Peptostreptococcales</taxon>
        <taxon>Anaerovoracaceae</taxon>
        <taxon>Aminicella</taxon>
    </lineage>
</organism>
<dbReference type="AlphaFoldDB" id="A0A4R6Q8R1"/>
<protein>
    <submittedName>
        <fullName evidence="2">Uncharacterized protein</fullName>
    </submittedName>
</protein>
<keyword evidence="1" id="KW-0812">Transmembrane</keyword>
<evidence type="ECO:0000256" key="1">
    <source>
        <dbReference type="SAM" id="Phobius"/>
    </source>
</evidence>
<evidence type="ECO:0000313" key="2">
    <source>
        <dbReference type="EMBL" id="TDP58073.1"/>
    </source>
</evidence>
<feature type="transmembrane region" description="Helical" evidence="1">
    <location>
        <begin position="12"/>
        <end position="28"/>
    </location>
</feature>
<keyword evidence="3" id="KW-1185">Reference proteome</keyword>
<keyword evidence="1" id="KW-1133">Transmembrane helix</keyword>
<name>A0A4R6Q8R1_9FIRM</name>
<dbReference type="EMBL" id="SNXO01000008">
    <property type="protein sequence ID" value="TDP58073.1"/>
    <property type="molecule type" value="Genomic_DNA"/>
</dbReference>
<comment type="caution">
    <text evidence="2">The sequence shown here is derived from an EMBL/GenBank/DDBJ whole genome shotgun (WGS) entry which is preliminary data.</text>
</comment>
<accession>A0A4R6Q8R1</accession>
<evidence type="ECO:0000313" key="3">
    <source>
        <dbReference type="Proteomes" id="UP000295500"/>
    </source>
</evidence>
<proteinExistence type="predicted"/>
<sequence length="55" mass="6147">MKINKPKRKYAWGLLILAIMGLIASVQINNEDNVTVFIRIIFAGMIGIAVCDIKE</sequence>
<feature type="transmembrane region" description="Helical" evidence="1">
    <location>
        <begin position="34"/>
        <end position="53"/>
    </location>
</feature>
<gene>
    <name evidence="2" type="ORF">EV211_10818</name>
</gene>
<dbReference type="RefSeq" id="WP_166635353.1">
    <property type="nucleotide sequence ID" value="NZ_CALCQM010000064.1"/>
</dbReference>
<keyword evidence="1" id="KW-0472">Membrane</keyword>
<dbReference type="Proteomes" id="UP000295500">
    <property type="component" value="Unassembled WGS sequence"/>
</dbReference>
<reference evidence="2 3" key="1">
    <citation type="submission" date="2019-03" db="EMBL/GenBank/DDBJ databases">
        <title>Genomic Encyclopedia of Type Strains, Phase IV (KMG-IV): sequencing the most valuable type-strain genomes for metagenomic binning, comparative biology and taxonomic classification.</title>
        <authorList>
            <person name="Goeker M."/>
        </authorList>
    </citation>
    <scope>NUCLEOTIDE SEQUENCE [LARGE SCALE GENOMIC DNA]</scope>
    <source>
        <strain evidence="2 3">DSM 28287</strain>
    </source>
</reference>